<reference evidence="2 3" key="1">
    <citation type="submission" date="2018-03" db="EMBL/GenBank/DDBJ databases">
        <title>Novel Streptomyces sp. from soil.</title>
        <authorList>
            <person name="Tan G.Y.A."/>
            <person name="Lee Z.Y."/>
        </authorList>
    </citation>
    <scope>NUCLEOTIDE SEQUENCE [LARGE SCALE GENOMIC DNA]</scope>
    <source>
        <strain evidence="2 3">ST5x</strain>
    </source>
</reference>
<gene>
    <name evidence="2" type="ORF">C6N75_04560</name>
</gene>
<dbReference type="Proteomes" id="UP000239322">
    <property type="component" value="Unassembled WGS sequence"/>
</dbReference>
<sequence length="77" mass="7988">MSQANALPVPFLRSISSYIVVREESSAASAFAGRAAVPMAAREMTVSAARAEKAVLLIFGLTRGTAVGAFGFLAGWI</sequence>
<name>A0A2S9Q107_9ACTN</name>
<keyword evidence="1" id="KW-0472">Membrane</keyword>
<feature type="transmembrane region" description="Helical" evidence="1">
    <location>
        <begin position="54"/>
        <end position="76"/>
    </location>
</feature>
<proteinExistence type="predicted"/>
<accession>A0A2S9Q107</accession>
<keyword evidence="1" id="KW-1133">Transmembrane helix</keyword>
<dbReference type="EMBL" id="PVLV01000062">
    <property type="protein sequence ID" value="PRH80365.1"/>
    <property type="molecule type" value="Genomic_DNA"/>
</dbReference>
<comment type="caution">
    <text evidence="2">The sequence shown here is derived from an EMBL/GenBank/DDBJ whole genome shotgun (WGS) entry which is preliminary data.</text>
</comment>
<dbReference type="AlphaFoldDB" id="A0A2S9Q107"/>
<organism evidence="2 3">
    <name type="scientific">Streptomyces solincola</name>
    <dbReference type="NCBI Taxonomy" id="2100817"/>
    <lineage>
        <taxon>Bacteria</taxon>
        <taxon>Bacillati</taxon>
        <taxon>Actinomycetota</taxon>
        <taxon>Actinomycetes</taxon>
        <taxon>Kitasatosporales</taxon>
        <taxon>Streptomycetaceae</taxon>
        <taxon>Streptomyces</taxon>
    </lineage>
</organism>
<protein>
    <submittedName>
        <fullName evidence="2">Uncharacterized protein</fullName>
    </submittedName>
</protein>
<keyword evidence="1" id="KW-0812">Transmembrane</keyword>
<evidence type="ECO:0000256" key="1">
    <source>
        <dbReference type="SAM" id="Phobius"/>
    </source>
</evidence>
<evidence type="ECO:0000313" key="3">
    <source>
        <dbReference type="Proteomes" id="UP000239322"/>
    </source>
</evidence>
<evidence type="ECO:0000313" key="2">
    <source>
        <dbReference type="EMBL" id="PRH80365.1"/>
    </source>
</evidence>
<keyword evidence="3" id="KW-1185">Reference proteome</keyword>